<evidence type="ECO:0000313" key="3">
    <source>
        <dbReference type="Proteomes" id="UP001321473"/>
    </source>
</evidence>
<reference evidence="2 3" key="1">
    <citation type="journal article" date="2023" name="Arcadia Sci">
        <title>De novo assembly of a long-read Amblyomma americanum tick genome.</title>
        <authorList>
            <person name="Chou S."/>
            <person name="Poskanzer K.E."/>
            <person name="Rollins M."/>
            <person name="Thuy-Boun P.S."/>
        </authorList>
    </citation>
    <scope>NUCLEOTIDE SEQUENCE [LARGE SCALE GENOMIC DNA]</scope>
    <source>
        <strain evidence="2">F_SG_1</strain>
        <tissue evidence="2">Salivary glands</tissue>
    </source>
</reference>
<feature type="transmembrane region" description="Helical" evidence="1">
    <location>
        <begin position="144"/>
        <end position="164"/>
    </location>
</feature>
<protein>
    <submittedName>
        <fullName evidence="2">Uncharacterized protein</fullName>
    </submittedName>
</protein>
<dbReference type="AlphaFoldDB" id="A0AAQ4F7E7"/>
<keyword evidence="1" id="KW-0812">Transmembrane</keyword>
<keyword evidence="1" id="KW-1133">Transmembrane helix</keyword>
<accession>A0AAQ4F7E7</accession>
<dbReference type="EMBL" id="JARKHS020005974">
    <property type="protein sequence ID" value="KAK8783016.1"/>
    <property type="molecule type" value="Genomic_DNA"/>
</dbReference>
<keyword evidence="1" id="KW-0472">Membrane</keyword>
<evidence type="ECO:0000256" key="1">
    <source>
        <dbReference type="SAM" id="Phobius"/>
    </source>
</evidence>
<evidence type="ECO:0000313" key="2">
    <source>
        <dbReference type="EMBL" id="KAK8783016.1"/>
    </source>
</evidence>
<keyword evidence="3" id="KW-1185">Reference proteome</keyword>
<sequence length="208" mass="22589">MRRARFAVAVLASCDIGRRLPIGQAGLGEHVAGLASFYNGRRLPFNEAGRGGHATGQPCSRRLGFMRNQAASSNRSSETVSMWRVGVVVADLVVIVASFYSRHRLPINQAGRGDHATGQPCSRHLGFMRYQAASSNQSSKTVSMWRACVAVAVLVVIAATRYIGRRLPIGLARLDEHLAGLPCCRRPGGDRVYVLHQAASFDRSSETR</sequence>
<gene>
    <name evidence="2" type="ORF">V5799_015643</name>
</gene>
<name>A0AAQ4F7E7_AMBAM</name>
<dbReference type="Proteomes" id="UP001321473">
    <property type="component" value="Unassembled WGS sequence"/>
</dbReference>
<comment type="caution">
    <text evidence="2">The sequence shown here is derived from an EMBL/GenBank/DDBJ whole genome shotgun (WGS) entry which is preliminary data.</text>
</comment>
<proteinExistence type="predicted"/>
<organism evidence="2 3">
    <name type="scientific">Amblyomma americanum</name>
    <name type="common">Lone star tick</name>
    <dbReference type="NCBI Taxonomy" id="6943"/>
    <lineage>
        <taxon>Eukaryota</taxon>
        <taxon>Metazoa</taxon>
        <taxon>Ecdysozoa</taxon>
        <taxon>Arthropoda</taxon>
        <taxon>Chelicerata</taxon>
        <taxon>Arachnida</taxon>
        <taxon>Acari</taxon>
        <taxon>Parasitiformes</taxon>
        <taxon>Ixodida</taxon>
        <taxon>Ixodoidea</taxon>
        <taxon>Ixodidae</taxon>
        <taxon>Amblyomminae</taxon>
        <taxon>Amblyomma</taxon>
    </lineage>
</organism>